<dbReference type="GO" id="GO:0004806">
    <property type="term" value="F:triacylglycerol lipase activity"/>
    <property type="evidence" value="ECO:0007669"/>
    <property type="project" value="TreeGrafter"/>
</dbReference>
<dbReference type="OMA" id="IWRGKMA"/>
<dbReference type="Pfam" id="PF00106">
    <property type="entry name" value="adh_short"/>
    <property type="match status" value="1"/>
</dbReference>
<keyword evidence="3" id="KW-0560">Oxidoreductase</keyword>
<keyword evidence="2" id="KW-0521">NADP</keyword>
<evidence type="ECO:0000313" key="5">
    <source>
        <dbReference type="EMBL" id="OOF91951.1"/>
    </source>
</evidence>
<proteinExistence type="inferred from homology"/>
<evidence type="ECO:0000256" key="1">
    <source>
        <dbReference type="ARBA" id="ARBA00006484"/>
    </source>
</evidence>
<dbReference type="OrthoDB" id="2102561at2759"/>
<name>A0A1R3RBT5_ASPC5</name>
<evidence type="ECO:0000313" key="6">
    <source>
        <dbReference type="Proteomes" id="UP000188318"/>
    </source>
</evidence>
<dbReference type="SUPFAM" id="SSF51735">
    <property type="entry name" value="NAD(P)-binding Rossmann-fold domains"/>
    <property type="match status" value="1"/>
</dbReference>
<comment type="similarity">
    <text evidence="1 4">Belongs to the short-chain dehydrogenases/reductases (SDR) family.</text>
</comment>
<dbReference type="PROSITE" id="PS00061">
    <property type="entry name" value="ADH_SHORT"/>
    <property type="match status" value="1"/>
</dbReference>
<protein>
    <recommendedName>
        <fullName evidence="7">NAD(P)-binding protein</fullName>
    </recommendedName>
</protein>
<dbReference type="GO" id="GO:0006654">
    <property type="term" value="P:phosphatidic acid biosynthetic process"/>
    <property type="evidence" value="ECO:0007669"/>
    <property type="project" value="TreeGrafter"/>
</dbReference>
<dbReference type="Gene3D" id="3.40.50.720">
    <property type="entry name" value="NAD(P)-binding Rossmann-like Domain"/>
    <property type="match status" value="1"/>
</dbReference>
<dbReference type="InterPro" id="IPR020904">
    <property type="entry name" value="Sc_DH/Rdtase_CS"/>
</dbReference>
<dbReference type="PANTHER" id="PTHR44169:SF6">
    <property type="entry name" value="NADPH-DEPENDENT 1-ACYLDIHYDROXYACETONE PHOSPHATE REDUCTASE"/>
    <property type="match status" value="1"/>
</dbReference>
<sequence length="277" mass="29417">MTVSLPTVLITGCSPGGIGSALAETFHARNHHVIATARSMSKLSHLSHHPNMTLLQLDVTNPDDISAAVEAVTSLTGGTLNYLINNSGVPLTLPALDTPLQKAKALFDVNFWGVVAMTQSFSPLLIKAKGTVVNICSLGGVMAVPWNAFYASSKAALKSYSESLRQELAPFGVKVVTVMTGVVSSNLWTKAPELDMAGSMYEGAKKEITDMATGQVVKDATPPSEYARRVVDDLLGGASGVIWRGKMATITWFMTSFMPAWVMDRMLVAGSGLEKLG</sequence>
<evidence type="ECO:0000256" key="3">
    <source>
        <dbReference type="ARBA" id="ARBA00023002"/>
    </source>
</evidence>
<dbReference type="AlphaFoldDB" id="A0A1R3RBT5"/>
<dbReference type="PANTHER" id="PTHR44169">
    <property type="entry name" value="NADPH-DEPENDENT 1-ACYLDIHYDROXYACETONE PHOSPHATE REDUCTASE"/>
    <property type="match status" value="1"/>
</dbReference>
<dbReference type="STRING" id="602072.A0A1R3RBT5"/>
<dbReference type="GO" id="GO:0005783">
    <property type="term" value="C:endoplasmic reticulum"/>
    <property type="evidence" value="ECO:0007669"/>
    <property type="project" value="TreeGrafter"/>
</dbReference>
<accession>A0A1R3RBT5</accession>
<dbReference type="GO" id="GO:0019433">
    <property type="term" value="P:triglyceride catabolic process"/>
    <property type="evidence" value="ECO:0007669"/>
    <property type="project" value="TreeGrafter"/>
</dbReference>
<evidence type="ECO:0008006" key="7">
    <source>
        <dbReference type="Google" id="ProtNLM"/>
    </source>
</evidence>
<dbReference type="PRINTS" id="PR00080">
    <property type="entry name" value="SDRFAMILY"/>
</dbReference>
<dbReference type="CDD" id="cd05374">
    <property type="entry name" value="17beta-HSD-like_SDR_c"/>
    <property type="match status" value="1"/>
</dbReference>
<evidence type="ECO:0000256" key="2">
    <source>
        <dbReference type="ARBA" id="ARBA00022857"/>
    </source>
</evidence>
<dbReference type="VEuPathDB" id="FungiDB:ASPCADRAFT_210839"/>
<dbReference type="PRINTS" id="PR00081">
    <property type="entry name" value="GDHRDH"/>
</dbReference>
<keyword evidence="6" id="KW-1185">Reference proteome</keyword>
<dbReference type="GO" id="GO:0044550">
    <property type="term" value="P:secondary metabolite biosynthetic process"/>
    <property type="evidence" value="ECO:0007669"/>
    <property type="project" value="UniProtKB-ARBA"/>
</dbReference>
<organism evidence="5 6">
    <name type="scientific">Aspergillus carbonarius (strain ITEM 5010)</name>
    <dbReference type="NCBI Taxonomy" id="602072"/>
    <lineage>
        <taxon>Eukaryota</taxon>
        <taxon>Fungi</taxon>
        <taxon>Dikarya</taxon>
        <taxon>Ascomycota</taxon>
        <taxon>Pezizomycotina</taxon>
        <taxon>Eurotiomycetes</taxon>
        <taxon>Eurotiomycetidae</taxon>
        <taxon>Eurotiales</taxon>
        <taxon>Aspergillaceae</taxon>
        <taxon>Aspergillus</taxon>
        <taxon>Aspergillus subgen. Circumdati</taxon>
    </lineage>
</organism>
<reference evidence="6" key="1">
    <citation type="journal article" date="2017" name="Genome Biol.">
        <title>Comparative genomics reveals high biological diversity and specific adaptations in the industrially and medically important fungal genus Aspergillus.</title>
        <authorList>
            <person name="de Vries R.P."/>
            <person name="Riley R."/>
            <person name="Wiebenga A."/>
            <person name="Aguilar-Osorio G."/>
            <person name="Amillis S."/>
            <person name="Uchima C.A."/>
            <person name="Anderluh G."/>
            <person name="Asadollahi M."/>
            <person name="Askin M."/>
            <person name="Barry K."/>
            <person name="Battaglia E."/>
            <person name="Bayram O."/>
            <person name="Benocci T."/>
            <person name="Braus-Stromeyer S.A."/>
            <person name="Caldana C."/>
            <person name="Canovas D."/>
            <person name="Cerqueira G.C."/>
            <person name="Chen F."/>
            <person name="Chen W."/>
            <person name="Choi C."/>
            <person name="Clum A."/>
            <person name="Dos Santos R.A."/>
            <person name="Damasio A.R."/>
            <person name="Diallinas G."/>
            <person name="Emri T."/>
            <person name="Fekete E."/>
            <person name="Flipphi M."/>
            <person name="Freyberg S."/>
            <person name="Gallo A."/>
            <person name="Gournas C."/>
            <person name="Habgood R."/>
            <person name="Hainaut M."/>
            <person name="Harispe M.L."/>
            <person name="Henrissat B."/>
            <person name="Hilden K.S."/>
            <person name="Hope R."/>
            <person name="Hossain A."/>
            <person name="Karabika E."/>
            <person name="Karaffa L."/>
            <person name="Karanyi Z."/>
            <person name="Krasevec N."/>
            <person name="Kuo A."/>
            <person name="Kusch H."/>
            <person name="LaButti K."/>
            <person name="Lagendijk E.L."/>
            <person name="Lapidus A."/>
            <person name="Levasseur A."/>
            <person name="Lindquist E."/>
            <person name="Lipzen A."/>
            <person name="Logrieco A.F."/>
            <person name="MacCabe A."/>
            <person name="Maekelae M.R."/>
            <person name="Malavazi I."/>
            <person name="Melin P."/>
            <person name="Meyer V."/>
            <person name="Mielnichuk N."/>
            <person name="Miskei M."/>
            <person name="Molnar A.P."/>
            <person name="Mule G."/>
            <person name="Ngan C.Y."/>
            <person name="Orejas M."/>
            <person name="Orosz E."/>
            <person name="Ouedraogo J.P."/>
            <person name="Overkamp K.M."/>
            <person name="Park H.-S."/>
            <person name="Perrone G."/>
            <person name="Piumi F."/>
            <person name="Punt P.J."/>
            <person name="Ram A.F."/>
            <person name="Ramon A."/>
            <person name="Rauscher S."/>
            <person name="Record E."/>
            <person name="Riano-Pachon D.M."/>
            <person name="Robert V."/>
            <person name="Roehrig J."/>
            <person name="Ruller R."/>
            <person name="Salamov A."/>
            <person name="Salih N.S."/>
            <person name="Samson R.A."/>
            <person name="Sandor E."/>
            <person name="Sanguinetti M."/>
            <person name="Schuetze T."/>
            <person name="Sepcic K."/>
            <person name="Shelest E."/>
            <person name="Sherlock G."/>
            <person name="Sophianopoulou V."/>
            <person name="Squina F.M."/>
            <person name="Sun H."/>
            <person name="Susca A."/>
            <person name="Todd R.B."/>
            <person name="Tsang A."/>
            <person name="Unkles S.E."/>
            <person name="van de Wiele N."/>
            <person name="van Rossen-Uffink D."/>
            <person name="Oliveira J.V."/>
            <person name="Vesth T.C."/>
            <person name="Visser J."/>
            <person name="Yu J.-H."/>
            <person name="Zhou M."/>
            <person name="Andersen M.R."/>
            <person name="Archer D.B."/>
            <person name="Baker S.E."/>
            <person name="Benoit I."/>
            <person name="Brakhage A.A."/>
            <person name="Braus G.H."/>
            <person name="Fischer R."/>
            <person name="Frisvad J.C."/>
            <person name="Goldman G.H."/>
            <person name="Houbraken J."/>
            <person name="Oakley B."/>
            <person name="Pocsi I."/>
            <person name="Scazzocchio C."/>
            <person name="Seiboth B."/>
            <person name="vanKuyk P.A."/>
            <person name="Wortman J."/>
            <person name="Dyer P.S."/>
            <person name="Grigoriev I.V."/>
        </authorList>
    </citation>
    <scope>NUCLEOTIDE SEQUENCE [LARGE SCALE GENOMIC DNA]</scope>
    <source>
        <strain evidence="6">ITEM 5010</strain>
    </source>
</reference>
<dbReference type="Proteomes" id="UP000188318">
    <property type="component" value="Unassembled WGS sequence"/>
</dbReference>
<dbReference type="EMBL" id="KV907509">
    <property type="protein sequence ID" value="OOF91951.1"/>
    <property type="molecule type" value="Genomic_DNA"/>
</dbReference>
<evidence type="ECO:0000256" key="4">
    <source>
        <dbReference type="RuleBase" id="RU000363"/>
    </source>
</evidence>
<gene>
    <name evidence="5" type="ORF">ASPCADRAFT_210839</name>
</gene>
<dbReference type="GO" id="GO:0005811">
    <property type="term" value="C:lipid droplet"/>
    <property type="evidence" value="ECO:0007669"/>
    <property type="project" value="TreeGrafter"/>
</dbReference>
<dbReference type="InterPro" id="IPR036291">
    <property type="entry name" value="NAD(P)-bd_dom_sf"/>
</dbReference>
<dbReference type="GO" id="GO:0000140">
    <property type="term" value="F:acylglycerone-phosphate reductase (NADP+) activity"/>
    <property type="evidence" value="ECO:0007669"/>
    <property type="project" value="TreeGrafter"/>
</dbReference>
<dbReference type="InterPro" id="IPR002347">
    <property type="entry name" value="SDR_fam"/>
</dbReference>